<keyword evidence="3" id="KW-1185">Reference proteome</keyword>
<dbReference type="SUPFAM" id="SSF53756">
    <property type="entry name" value="UDP-Glycosyltransferase/glycogen phosphorylase"/>
    <property type="match status" value="1"/>
</dbReference>
<proteinExistence type="predicted"/>
<gene>
    <name evidence="2" type="ORF">HPDFL43_03821</name>
</gene>
<dbReference type="RefSeq" id="WP_007196555.1">
    <property type="nucleotide sequence ID" value="NZ_CM002917.1"/>
</dbReference>
<dbReference type="PANTHER" id="PTHR21015">
    <property type="entry name" value="UDP-N-ACETYLGLUCOSAMINE--N-ACETYLMURAMYL-(PENTAPEPTIDE) PYROPHOSPHORYL-UNDECAPRENOL N-ACETYLGLUCOSAMINE TRANSFERASE 1"/>
    <property type="match status" value="1"/>
</dbReference>
<dbReference type="STRING" id="411684.HPDFL43_03821"/>
<evidence type="ECO:0000259" key="1">
    <source>
        <dbReference type="Pfam" id="PF04101"/>
    </source>
</evidence>
<protein>
    <submittedName>
        <fullName evidence="2">Putative glycosyl transferase</fullName>
    </submittedName>
</protein>
<name>A9DAU5_HOEPD</name>
<dbReference type="HOGENOM" id="CLU_055279_0_0_5"/>
<feature type="domain" description="Glycosyl transferase family 28 C-terminal" evidence="1">
    <location>
        <begin position="218"/>
        <end position="347"/>
    </location>
</feature>
<dbReference type="Pfam" id="PF04101">
    <property type="entry name" value="Glyco_tran_28_C"/>
    <property type="match status" value="1"/>
</dbReference>
<dbReference type="InterPro" id="IPR007235">
    <property type="entry name" value="Glyco_trans_28_C"/>
</dbReference>
<sequence length="382" mass="41268">MTGQSVLFYVQHLLGIGHLARASRISQALAQDGYDVTMVTGGLPVKGFPPDTVRHVVLPPAVAADAGFSGLADMHGNPVDEAFKDRRRAMLLDTLTTIKPDIVLIEAFPFGRRQMRFELLPFLEAIHATSPRPRIYSSVRDILQARAKPGRDEESVALLNKWFDAVLVHGHPDFVRLDETFPLAGAIQDKIIYTGLVVAPKTPAQQTDVFDIVVSAGGGAVGADLVEAAAGAARRLPQSLRWCLIAGPNMPRLDYDRIVQSVGSNVELHRFREDFRDLLKSAELSVSQAGYNTVGDVLDAGCRSVVVPFTSGGETEQQVRADRLVHRGLARSIHERELSADKLADQIGLALALPKPADHGIDLDGATRTAAILRPGGLVHGL</sequence>
<dbReference type="eggNOG" id="COG4671">
    <property type="taxonomic scope" value="Bacteria"/>
</dbReference>
<evidence type="ECO:0000313" key="2">
    <source>
        <dbReference type="EMBL" id="EDQ32641.1"/>
    </source>
</evidence>
<reference evidence="2 3" key="2">
    <citation type="submission" date="2012-06" db="EMBL/GenBank/DDBJ databases">
        <authorList>
            <person name="Fiebig A."/>
        </authorList>
    </citation>
    <scope>NUCLEOTIDE SEQUENCE [LARGE SCALE GENOMIC DNA]</scope>
    <source>
        <strain evidence="2 3">DFL-43</strain>
    </source>
</reference>
<comment type="caution">
    <text evidence="2">The sequence shown here is derived from an EMBL/GenBank/DDBJ whole genome shotgun (WGS) entry which is preliminary data.</text>
</comment>
<reference evidence="2 3" key="1">
    <citation type="submission" date="2007-10" db="EMBL/GenBank/DDBJ databases">
        <authorList>
            <person name="Wagner-Dobler I."/>
            <person name="Ferriera S."/>
            <person name="Johnson J."/>
            <person name="Kravitz S."/>
            <person name="Beeson K."/>
            <person name="Sutton G."/>
            <person name="Rogers Y.-H."/>
            <person name="Friedman R."/>
            <person name="Frazier M."/>
            <person name="Venter J.C."/>
        </authorList>
    </citation>
    <scope>NUCLEOTIDE SEQUENCE [LARGE SCALE GENOMIC DNA]</scope>
    <source>
        <strain evidence="2 3">DFL-43</strain>
    </source>
</reference>
<dbReference type="AlphaFoldDB" id="A9DAU5"/>
<evidence type="ECO:0000313" key="3">
    <source>
        <dbReference type="Proteomes" id="UP000004291"/>
    </source>
</evidence>
<organism evidence="2 3">
    <name type="scientific">Hoeflea phototrophica (strain DSM 17068 / NCIMB 14078 / DFL-43)</name>
    <dbReference type="NCBI Taxonomy" id="411684"/>
    <lineage>
        <taxon>Bacteria</taxon>
        <taxon>Pseudomonadati</taxon>
        <taxon>Pseudomonadota</taxon>
        <taxon>Alphaproteobacteria</taxon>
        <taxon>Hyphomicrobiales</taxon>
        <taxon>Rhizobiaceae</taxon>
        <taxon>Hoeflea</taxon>
    </lineage>
</organism>
<dbReference type="EMBL" id="ABIA03000002">
    <property type="protein sequence ID" value="EDQ32641.1"/>
    <property type="molecule type" value="Genomic_DNA"/>
</dbReference>
<dbReference type="PANTHER" id="PTHR21015:SF28">
    <property type="entry name" value="SLL1722 PROTEIN"/>
    <property type="match status" value="1"/>
</dbReference>
<keyword evidence="2" id="KW-0808">Transferase</keyword>
<dbReference type="OrthoDB" id="503443at2"/>
<dbReference type="GO" id="GO:0016758">
    <property type="term" value="F:hexosyltransferase activity"/>
    <property type="evidence" value="ECO:0007669"/>
    <property type="project" value="InterPro"/>
</dbReference>
<dbReference type="Proteomes" id="UP000004291">
    <property type="component" value="Chromosome"/>
</dbReference>
<dbReference type="Gene3D" id="3.40.50.2000">
    <property type="entry name" value="Glycogen Phosphorylase B"/>
    <property type="match status" value="1"/>
</dbReference>
<accession>A9DAU5</accession>